<reference evidence="2" key="1">
    <citation type="submission" date="2003-11" db="EMBL/GenBank/DDBJ databases">
        <authorList>
            <person name="Heidelberg J.F."/>
            <person name="Eisen J.A."/>
            <person name="Nelson W.C."/>
            <person name="DeLong E.F."/>
        </authorList>
    </citation>
    <scope>NUCLEOTIDE SEQUENCE</scope>
</reference>
<proteinExistence type="predicted"/>
<reference evidence="2" key="2">
    <citation type="submission" date="2003-12" db="EMBL/GenBank/DDBJ databases">
        <title>Monterey Bay Coastal Ocean Microbial Observatory environmental clone sequencing.</title>
        <authorList>
            <person name="DeLong E.F."/>
        </authorList>
    </citation>
    <scope>NUCLEOTIDE SEQUENCE</scope>
</reference>
<evidence type="ECO:0000256" key="1">
    <source>
        <dbReference type="SAM" id="MobiDB-lite"/>
    </source>
</evidence>
<organism evidence="2">
    <name type="scientific">uncultured marine bacterium 580</name>
    <dbReference type="NCBI Taxonomy" id="257400"/>
    <lineage>
        <taxon>Bacteria</taxon>
        <taxon>environmental samples</taxon>
    </lineage>
</organism>
<gene>
    <name evidence="2" type="ORF">MBMO_EBAC000-36A07.41</name>
</gene>
<feature type="region of interest" description="Disordered" evidence="1">
    <location>
        <begin position="29"/>
        <end position="58"/>
    </location>
</feature>
<evidence type="ECO:0000313" key="2">
    <source>
        <dbReference type="EMBL" id="AAR38196.1"/>
    </source>
</evidence>
<name>Q6SFL6_9BACT</name>
<sequence length="58" mass="6975">MKKDKEDSEHWFDIGMLSNFVASRIETRDTMTSEQAIEDAKKEQDWIDRDLERRKGKE</sequence>
<accession>Q6SFL6</accession>
<dbReference type="EMBL" id="AY458647">
    <property type="protein sequence ID" value="AAR38196.1"/>
    <property type="molecule type" value="Genomic_DNA"/>
</dbReference>
<feature type="compositionally biased region" description="Basic and acidic residues" evidence="1">
    <location>
        <begin position="38"/>
        <end position="58"/>
    </location>
</feature>
<protein>
    <submittedName>
        <fullName evidence="2">Uncharacterized protein</fullName>
    </submittedName>
</protein>
<dbReference type="AlphaFoldDB" id="Q6SFL6"/>